<reference evidence="1 2" key="1">
    <citation type="submission" date="2020-03" db="EMBL/GenBank/DDBJ databases">
        <authorList>
            <person name="Kim M.K."/>
        </authorList>
    </citation>
    <scope>NUCLEOTIDE SEQUENCE [LARGE SCALE GENOMIC DNA]</scope>
    <source>
        <strain evidence="1 2">BT328</strain>
    </source>
</reference>
<dbReference type="RefSeq" id="WP_167216487.1">
    <property type="nucleotide sequence ID" value="NZ_CP050063.1"/>
</dbReference>
<dbReference type="KEGG" id="spib:G8759_29665"/>
<sequence>MVTAWFGKVPQVACLSEVEITQLEEYQISILRKGTAWGMPYMDPLGLFDIRQEGSEYIVYKDGLYVGSINASKLYLNFAGKSKNAMIASIRTFR</sequence>
<dbReference type="Proteomes" id="UP000501802">
    <property type="component" value="Chromosome"/>
</dbReference>
<dbReference type="EMBL" id="CP050063">
    <property type="protein sequence ID" value="QIP16519.1"/>
    <property type="molecule type" value="Genomic_DNA"/>
</dbReference>
<evidence type="ECO:0000313" key="2">
    <source>
        <dbReference type="Proteomes" id="UP000501802"/>
    </source>
</evidence>
<protein>
    <submittedName>
        <fullName evidence="1">Uncharacterized protein</fullName>
    </submittedName>
</protein>
<dbReference type="AlphaFoldDB" id="A0A6G9AW12"/>
<accession>A0A6G9AW12</accession>
<gene>
    <name evidence="1" type="ORF">G8759_29665</name>
</gene>
<proteinExistence type="predicted"/>
<organism evidence="1 2">
    <name type="scientific">Spirosoma aureum</name>
    <dbReference type="NCBI Taxonomy" id="2692134"/>
    <lineage>
        <taxon>Bacteria</taxon>
        <taxon>Pseudomonadati</taxon>
        <taxon>Bacteroidota</taxon>
        <taxon>Cytophagia</taxon>
        <taxon>Cytophagales</taxon>
        <taxon>Cytophagaceae</taxon>
        <taxon>Spirosoma</taxon>
    </lineage>
</organism>
<evidence type="ECO:0000313" key="1">
    <source>
        <dbReference type="EMBL" id="QIP16519.1"/>
    </source>
</evidence>
<name>A0A6G9AW12_9BACT</name>
<keyword evidence="2" id="KW-1185">Reference proteome</keyword>